<dbReference type="AlphaFoldDB" id="A0AAD5W029"/>
<sequence>MFSSFAKSIKVDRSPVLNGDTIVDEPAETQISTIDAVLGPRSCSDSVSLALPPKVHISETNYDHMMLVSPTSSTPPTTFNSRAPSPNLDGVGVCHLSFGSLKWRLASGYFACFVIGWADGGAFFNFPRHKQELNSPKCFSVTGTVMPYLDAEFHLTTRTSSLLWAGTTCGFFIGTFLLEIILRWLGRFNHEASRKRIIPHSLVIFNKNASSCGHSATQARHSALLIASIMHAFYFIMMGSRGGFPVMFIAYAMAAFARALLTALLNAYFAAGPKQALGFGYGIASE</sequence>
<proteinExistence type="predicted"/>
<name>A0AAD5W029_9AGAR</name>
<keyword evidence="3" id="KW-1185">Reference proteome</keyword>
<dbReference type="Proteomes" id="UP001213000">
    <property type="component" value="Unassembled WGS sequence"/>
</dbReference>
<evidence type="ECO:0000256" key="1">
    <source>
        <dbReference type="SAM" id="Phobius"/>
    </source>
</evidence>
<feature type="transmembrane region" description="Helical" evidence="1">
    <location>
        <begin position="162"/>
        <end position="186"/>
    </location>
</feature>
<gene>
    <name evidence="2" type="ORF">NP233_g1716</name>
</gene>
<keyword evidence="1" id="KW-0472">Membrane</keyword>
<keyword evidence="1" id="KW-1133">Transmembrane helix</keyword>
<evidence type="ECO:0000313" key="2">
    <source>
        <dbReference type="EMBL" id="KAJ3574526.1"/>
    </source>
</evidence>
<keyword evidence="1" id="KW-0812">Transmembrane</keyword>
<dbReference type="EMBL" id="JANIEX010000065">
    <property type="protein sequence ID" value="KAJ3574526.1"/>
    <property type="molecule type" value="Genomic_DNA"/>
</dbReference>
<organism evidence="2 3">
    <name type="scientific">Leucocoprinus birnbaumii</name>
    <dbReference type="NCBI Taxonomy" id="56174"/>
    <lineage>
        <taxon>Eukaryota</taxon>
        <taxon>Fungi</taxon>
        <taxon>Dikarya</taxon>
        <taxon>Basidiomycota</taxon>
        <taxon>Agaricomycotina</taxon>
        <taxon>Agaricomycetes</taxon>
        <taxon>Agaricomycetidae</taxon>
        <taxon>Agaricales</taxon>
        <taxon>Agaricineae</taxon>
        <taxon>Agaricaceae</taxon>
        <taxon>Leucocoprinus</taxon>
    </lineage>
</organism>
<feature type="transmembrane region" description="Helical" evidence="1">
    <location>
        <begin position="223"/>
        <end position="240"/>
    </location>
</feature>
<feature type="transmembrane region" description="Helical" evidence="1">
    <location>
        <begin position="106"/>
        <end position="126"/>
    </location>
</feature>
<reference evidence="2" key="1">
    <citation type="submission" date="2022-07" db="EMBL/GenBank/DDBJ databases">
        <title>Genome Sequence of Leucocoprinus birnbaumii.</title>
        <authorList>
            <person name="Buettner E."/>
        </authorList>
    </citation>
    <scope>NUCLEOTIDE SEQUENCE</scope>
    <source>
        <strain evidence="2">VT141</strain>
    </source>
</reference>
<feature type="transmembrane region" description="Helical" evidence="1">
    <location>
        <begin position="246"/>
        <end position="269"/>
    </location>
</feature>
<accession>A0AAD5W029</accession>
<comment type="caution">
    <text evidence="2">The sequence shown here is derived from an EMBL/GenBank/DDBJ whole genome shotgun (WGS) entry which is preliminary data.</text>
</comment>
<evidence type="ECO:0000313" key="3">
    <source>
        <dbReference type="Proteomes" id="UP001213000"/>
    </source>
</evidence>
<protein>
    <submittedName>
        <fullName evidence="2">Uncharacterized protein</fullName>
    </submittedName>
</protein>